<protein>
    <recommendedName>
        <fullName evidence="2">Fibronectin type-III domain-containing protein</fullName>
    </recommendedName>
</protein>
<dbReference type="InterPro" id="IPR013783">
    <property type="entry name" value="Ig-like_fold"/>
</dbReference>
<feature type="compositionally biased region" description="Basic residues" evidence="1">
    <location>
        <begin position="35"/>
        <end position="58"/>
    </location>
</feature>
<feature type="region of interest" description="Disordered" evidence="1">
    <location>
        <begin position="92"/>
        <end position="111"/>
    </location>
</feature>
<dbReference type="SUPFAM" id="SSF49265">
    <property type="entry name" value="Fibronectin type III"/>
    <property type="match status" value="1"/>
</dbReference>
<evidence type="ECO:0000313" key="4">
    <source>
        <dbReference type="Proteomes" id="UP001482620"/>
    </source>
</evidence>
<gene>
    <name evidence="3" type="ORF">ILYODFUR_031724</name>
</gene>
<name>A0ABV0UWW8_9TELE</name>
<dbReference type="CDD" id="cd00063">
    <property type="entry name" value="FN3"/>
    <property type="match status" value="1"/>
</dbReference>
<dbReference type="Gene3D" id="2.60.40.10">
    <property type="entry name" value="Immunoglobulins"/>
    <property type="match status" value="1"/>
</dbReference>
<dbReference type="Proteomes" id="UP001482620">
    <property type="component" value="Unassembled WGS sequence"/>
</dbReference>
<dbReference type="InterPro" id="IPR003961">
    <property type="entry name" value="FN3_dom"/>
</dbReference>
<proteinExistence type="predicted"/>
<feature type="domain" description="Fibronectin type-III" evidence="2">
    <location>
        <begin position="1"/>
        <end position="111"/>
    </location>
</feature>
<feature type="region of interest" description="Disordered" evidence="1">
    <location>
        <begin position="33"/>
        <end position="62"/>
    </location>
</feature>
<comment type="caution">
    <text evidence="3">The sequence shown here is derived from an EMBL/GenBank/DDBJ whole genome shotgun (WGS) entry which is preliminary data.</text>
</comment>
<dbReference type="Pfam" id="PF00041">
    <property type="entry name" value="fn3"/>
    <property type="match status" value="1"/>
</dbReference>
<dbReference type="PROSITE" id="PS50853">
    <property type="entry name" value="FN3"/>
    <property type="match status" value="1"/>
</dbReference>
<dbReference type="EMBL" id="JAHRIQ010086079">
    <property type="protein sequence ID" value="MEQ2249675.1"/>
    <property type="molecule type" value="Genomic_DNA"/>
</dbReference>
<accession>A0ABV0UWW8</accession>
<evidence type="ECO:0000256" key="1">
    <source>
        <dbReference type="SAM" id="MobiDB-lite"/>
    </source>
</evidence>
<keyword evidence="4" id="KW-1185">Reference proteome</keyword>
<reference evidence="3 4" key="1">
    <citation type="submission" date="2021-06" db="EMBL/GenBank/DDBJ databases">
        <authorList>
            <person name="Palmer J.M."/>
        </authorList>
    </citation>
    <scope>NUCLEOTIDE SEQUENCE [LARGE SCALE GENOMIC DNA]</scope>
    <source>
        <strain evidence="4">if_2019</strain>
        <tissue evidence="3">Muscle</tissue>
    </source>
</reference>
<feature type="non-terminal residue" evidence="3">
    <location>
        <position position="111"/>
    </location>
</feature>
<organism evidence="3 4">
    <name type="scientific">Ilyodon furcidens</name>
    <name type="common">goldbreast splitfin</name>
    <dbReference type="NCBI Taxonomy" id="33524"/>
    <lineage>
        <taxon>Eukaryota</taxon>
        <taxon>Metazoa</taxon>
        <taxon>Chordata</taxon>
        <taxon>Craniata</taxon>
        <taxon>Vertebrata</taxon>
        <taxon>Euteleostomi</taxon>
        <taxon>Actinopterygii</taxon>
        <taxon>Neopterygii</taxon>
        <taxon>Teleostei</taxon>
        <taxon>Neoteleostei</taxon>
        <taxon>Acanthomorphata</taxon>
        <taxon>Ovalentaria</taxon>
        <taxon>Atherinomorphae</taxon>
        <taxon>Cyprinodontiformes</taxon>
        <taxon>Goodeidae</taxon>
        <taxon>Ilyodon</taxon>
    </lineage>
</organism>
<evidence type="ECO:0000259" key="2">
    <source>
        <dbReference type="PROSITE" id="PS50853"/>
    </source>
</evidence>
<evidence type="ECO:0000313" key="3">
    <source>
        <dbReference type="EMBL" id="MEQ2249675.1"/>
    </source>
</evidence>
<dbReference type="InterPro" id="IPR036116">
    <property type="entry name" value="FN3_sf"/>
</dbReference>
<sequence length="111" mass="13016">MNSTVRVTWNQVRNVRGHLLGYRIYIRRLGPSSRRDRRSLGKHHHMGERDKHEHHKRMNRDSWMVEVRGPETSAEVTGLRFFSQYELRLTAFNSKGESPPSTPVHLNTPEG</sequence>